<dbReference type="PANTHER" id="PTHR11958:SF99">
    <property type="entry name" value="SODIUM-DEPENDENT EXCITATORY AMINO ACID TRANSPORTER GLT-6-RELATED"/>
    <property type="match status" value="1"/>
</dbReference>
<evidence type="ECO:0000256" key="2">
    <source>
        <dbReference type="ARBA" id="ARBA00006148"/>
    </source>
</evidence>
<evidence type="ECO:0000256" key="3">
    <source>
        <dbReference type="ARBA" id="ARBA00022448"/>
    </source>
</evidence>
<comment type="caution">
    <text evidence="10">The sequence shown here is derived from an EMBL/GenBank/DDBJ whole genome shotgun (WGS) entry which is preliminary data.</text>
</comment>
<dbReference type="InterPro" id="IPR050746">
    <property type="entry name" value="DAACS"/>
</dbReference>
<keyword evidence="7 9" id="KW-0472">Membrane</keyword>
<dbReference type="GO" id="GO:0005313">
    <property type="term" value="F:L-glutamate transmembrane transporter activity"/>
    <property type="evidence" value="ECO:0007669"/>
    <property type="project" value="TreeGrafter"/>
</dbReference>
<dbReference type="InterPro" id="IPR001991">
    <property type="entry name" value="Na-dicarboxylate_symporter"/>
</dbReference>
<proteinExistence type="inferred from homology"/>
<dbReference type="GO" id="GO:0015501">
    <property type="term" value="F:glutamate:sodium symporter activity"/>
    <property type="evidence" value="ECO:0007669"/>
    <property type="project" value="TreeGrafter"/>
</dbReference>
<sequence length="282" mass="30289">NATSRMVKNVVDGPGTNILGVLVFCTFFGLVTSWLGDRVRIVIDFFIALDAIIRGWINVLMWFAPLGILSLISGNLLEVDDLAGTFQTLGRYVFTVLIGLLTHMFIVTPALYVLLTRKSPLPVFRTMIQPFIIAFGTGSSGAALPTSIFCLEESGVDARIANFVPPLGNTINVDGNALYEAVAVIFIAQLNNVHLSFANVIAISITATLASIGTGSVPAGLVSIVLILNTVGLPVKDISLILAMDWLIDRIRTGINVVGDGFATWAIAHNVNVDKQKEDGRY</sequence>
<evidence type="ECO:0000256" key="7">
    <source>
        <dbReference type="ARBA" id="ARBA00023136"/>
    </source>
</evidence>
<evidence type="ECO:0000256" key="1">
    <source>
        <dbReference type="ARBA" id="ARBA00004141"/>
    </source>
</evidence>
<keyword evidence="3 9" id="KW-0813">Transport</keyword>
<dbReference type="GO" id="GO:0015175">
    <property type="term" value="F:neutral L-amino acid transmembrane transporter activity"/>
    <property type="evidence" value="ECO:0007669"/>
    <property type="project" value="TreeGrafter"/>
</dbReference>
<feature type="transmembrane region" description="Helical" evidence="9">
    <location>
        <begin position="15"/>
        <end position="35"/>
    </location>
</feature>
<evidence type="ECO:0000256" key="6">
    <source>
        <dbReference type="ARBA" id="ARBA00022989"/>
    </source>
</evidence>
<feature type="transmembrane region" description="Helical" evidence="9">
    <location>
        <begin position="92"/>
        <end position="115"/>
    </location>
</feature>
<evidence type="ECO:0000313" key="11">
    <source>
        <dbReference type="Proteomes" id="UP001432027"/>
    </source>
</evidence>
<evidence type="ECO:0000256" key="5">
    <source>
        <dbReference type="ARBA" id="ARBA00022847"/>
    </source>
</evidence>
<evidence type="ECO:0000256" key="8">
    <source>
        <dbReference type="ARBA" id="ARBA00023180"/>
    </source>
</evidence>
<name>A0AAV5TS67_9BILA</name>
<feature type="non-terminal residue" evidence="10">
    <location>
        <position position="1"/>
    </location>
</feature>
<keyword evidence="8" id="KW-0325">Glycoprotein</keyword>
<accession>A0AAV5TS67</accession>
<dbReference type="InterPro" id="IPR018107">
    <property type="entry name" value="Na-dicarboxylate_symporter_CS"/>
</dbReference>
<dbReference type="GO" id="GO:0005886">
    <property type="term" value="C:plasma membrane"/>
    <property type="evidence" value="ECO:0007669"/>
    <property type="project" value="TreeGrafter"/>
</dbReference>
<comment type="subcellular location">
    <subcellularLocation>
        <location evidence="1 9">Membrane</location>
        <topology evidence="1 9">Multi-pass membrane protein</topology>
    </subcellularLocation>
</comment>
<keyword evidence="5 9" id="KW-0769">Symport</keyword>
<keyword evidence="6 9" id="KW-1133">Transmembrane helix</keyword>
<feature type="non-terminal residue" evidence="10">
    <location>
        <position position="282"/>
    </location>
</feature>
<evidence type="ECO:0000313" key="10">
    <source>
        <dbReference type="EMBL" id="GMS97333.1"/>
    </source>
</evidence>
<dbReference type="EMBL" id="BTSX01000004">
    <property type="protein sequence ID" value="GMS97333.1"/>
    <property type="molecule type" value="Genomic_DNA"/>
</dbReference>
<dbReference type="Pfam" id="PF00375">
    <property type="entry name" value="SDF"/>
    <property type="match status" value="1"/>
</dbReference>
<organism evidence="10 11">
    <name type="scientific">Pristionchus entomophagus</name>
    <dbReference type="NCBI Taxonomy" id="358040"/>
    <lineage>
        <taxon>Eukaryota</taxon>
        <taxon>Metazoa</taxon>
        <taxon>Ecdysozoa</taxon>
        <taxon>Nematoda</taxon>
        <taxon>Chromadorea</taxon>
        <taxon>Rhabditida</taxon>
        <taxon>Rhabditina</taxon>
        <taxon>Diplogasteromorpha</taxon>
        <taxon>Diplogasteroidea</taxon>
        <taxon>Neodiplogasteridae</taxon>
        <taxon>Pristionchus</taxon>
    </lineage>
</organism>
<keyword evidence="11" id="KW-1185">Reference proteome</keyword>
<dbReference type="PRINTS" id="PR00173">
    <property type="entry name" value="EDTRNSPORT"/>
</dbReference>
<evidence type="ECO:0000256" key="9">
    <source>
        <dbReference type="RuleBase" id="RU361216"/>
    </source>
</evidence>
<dbReference type="SUPFAM" id="SSF118215">
    <property type="entry name" value="Proton glutamate symport protein"/>
    <property type="match status" value="1"/>
</dbReference>
<dbReference type="PROSITE" id="PS00714">
    <property type="entry name" value="NA_DICARBOXYL_SYMP_2"/>
    <property type="match status" value="1"/>
</dbReference>
<dbReference type="PANTHER" id="PTHR11958">
    <property type="entry name" value="SODIUM/DICARBOXYLATE SYMPORTER-RELATED"/>
    <property type="match status" value="1"/>
</dbReference>
<feature type="transmembrane region" description="Helical" evidence="9">
    <location>
        <begin position="47"/>
        <end position="72"/>
    </location>
</feature>
<reference evidence="10" key="1">
    <citation type="submission" date="2023-10" db="EMBL/GenBank/DDBJ databases">
        <title>Genome assembly of Pristionchus species.</title>
        <authorList>
            <person name="Yoshida K."/>
            <person name="Sommer R.J."/>
        </authorList>
    </citation>
    <scope>NUCLEOTIDE SEQUENCE</scope>
    <source>
        <strain evidence="10">RS0144</strain>
    </source>
</reference>
<dbReference type="Gene3D" id="1.10.3860.10">
    <property type="entry name" value="Sodium:dicarboxylate symporter"/>
    <property type="match status" value="1"/>
</dbReference>
<comment type="caution">
    <text evidence="9">Lacks conserved residue(s) required for the propagation of feature annotation.</text>
</comment>
<evidence type="ECO:0000256" key="4">
    <source>
        <dbReference type="ARBA" id="ARBA00022692"/>
    </source>
</evidence>
<comment type="similarity">
    <text evidence="2 9">Belongs to the dicarboxylate/amino acid:cation symporter (DAACS) (TC 2.A.23) family.</text>
</comment>
<dbReference type="Proteomes" id="UP001432027">
    <property type="component" value="Unassembled WGS sequence"/>
</dbReference>
<keyword evidence="4 9" id="KW-0812">Transmembrane</keyword>
<dbReference type="InterPro" id="IPR036458">
    <property type="entry name" value="Na:dicarbo_symporter_sf"/>
</dbReference>
<gene>
    <name evidence="10" type="ORF">PENTCL1PPCAC_19508</name>
</gene>
<dbReference type="AlphaFoldDB" id="A0AAV5TS67"/>
<protein>
    <recommendedName>
        <fullName evidence="9">Amino acid transporter</fullName>
    </recommendedName>
</protein>